<name>A0AA48H9M0_9BACT</name>
<feature type="transmembrane region" description="Helical" evidence="1">
    <location>
        <begin position="57"/>
        <end position="78"/>
    </location>
</feature>
<organism evidence="3 4">
    <name type="scientific">Mesoterricola sediminis</name>
    <dbReference type="NCBI Taxonomy" id="2927980"/>
    <lineage>
        <taxon>Bacteria</taxon>
        <taxon>Pseudomonadati</taxon>
        <taxon>Acidobacteriota</taxon>
        <taxon>Holophagae</taxon>
        <taxon>Holophagales</taxon>
        <taxon>Holophagaceae</taxon>
        <taxon>Mesoterricola</taxon>
    </lineage>
</organism>
<feature type="transmembrane region" description="Helical" evidence="1">
    <location>
        <begin position="216"/>
        <end position="239"/>
    </location>
</feature>
<dbReference type="Pfam" id="PF02517">
    <property type="entry name" value="Rce1-like"/>
    <property type="match status" value="1"/>
</dbReference>
<evidence type="ECO:0000313" key="4">
    <source>
        <dbReference type="Proteomes" id="UP001228113"/>
    </source>
</evidence>
<evidence type="ECO:0000313" key="3">
    <source>
        <dbReference type="EMBL" id="BDU78448.1"/>
    </source>
</evidence>
<dbReference type="Proteomes" id="UP001228113">
    <property type="component" value="Chromosome"/>
</dbReference>
<gene>
    <name evidence="3" type="ORF">METESE_34060</name>
</gene>
<reference evidence="3" key="1">
    <citation type="journal article" date="2023" name="Int. J. Syst. Evol. Microbiol.">
        <title>Mesoterricola silvestris gen. nov., sp. nov., Mesoterricola sediminis sp. nov., Geothrix oryzae sp. nov., Geothrix edaphica sp. nov., Geothrix rubra sp. nov., and Geothrix limicola sp. nov., six novel members of Acidobacteriota isolated from soils.</title>
        <authorList>
            <person name="Itoh H."/>
            <person name="Sugisawa Y."/>
            <person name="Mise K."/>
            <person name="Xu Z."/>
            <person name="Kuniyasu M."/>
            <person name="Ushijima N."/>
            <person name="Kawano K."/>
            <person name="Kobayashi E."/>
            <person name="Shiratori Y."/>
            <person name="Masuda Y."/>
            <person name="Senoo K."/>
        </authorList>
    </citation>
    <scope>NUCLEOTIDE SEQUENCE</scope>
    <source>
        <strain evidence="3">W786</strain>
    </source>
</reference>
<protein>
    <recommendedName>
        <fullName evidence="2">CAAX prenyl protease 2/Lysostaphin resistance protein A-like domain-containing protein</fullName>
    </recommendedName>
</protein>
<evidence type="ECO:0000256" key="1">
    <source>
        <dbReference type="SAM" id="Phobius"/>
    </source>
</evidence>
<feature type="transmembrane region" description="Helical" evidence="1">
    <location>
        <begin position="23"/>
        <end position="45"/>
    </location>
</feature>
<feature type="domain" description="CAAX prenyl protease 2/Lysostaphin resistance protein A-like" evidence="2">
    <location>
        <begin position="125"/>
        <end position="206"/>
    </location>
</feature>
<proteinExistence type="predicted"/>
<feature type="transmembrane region" description="Helical" evidence="1">
    <location>
        <begin position="150"/>
        <end position="171"/>
    </location>
</feature>
<sequence length="245" mass="24759">MPHLDPFISDGPGAAGLGLGQTLALWGLTLSLSCLLIAAGAAWGWNSQAGSDVQEGLGMLAASAVGLRGAGLSWGGAWGPPAGGWRAATGQVGGSLFLYLAVGIPTSVLLPDSPESRGVGNTLPGILLVAPVAEELLYRGDLQPALRLRWGRFAGILLPALLFGLGHPGLARFAHTAVFGLLCGLLRERTGSLLPCIALHGATNALAVAAQSDPRLLGVGLLGGLAATLWGLAGARGYLRVLANE</sequence>
<keyword evidence="1" id="KW-1133">Transmembrane helix</keyword>
<evidence type="ECO:0000259" key="2">
    <source>
        <dbReference type="Pfam" id="PF02517"/>
    </source>
</evidence>
<keyword evidence="1" id="KW-0812">Transmembrane</keyword>
<dbReference type="GO" id="GO:0080120">
    <property type="term" value="P:CAAX-box protein maturation"/>
    <property type="evidence" value="ECO:0007669"/>
    <property type="project" value="UniProtKB-ARBA"/>
</dbReference>
<keyword evidence="1" id="KW-0472">Membrane</keyword>
<dbReference type="RefSeq" id="WP_316410709.1">
    <property type="nucleotide sequence ID" value="NZ_AP027081.1"/>
</dbReference>
<dbReference type="EMBL" id="AP027081">
    <property type="protein sequence ID" value="BDU78448.1"/>
    <property type="molecule type" value="Genomic_DNA"/>
</dbReference>
<keyword evidence="4" id="KW-1185">Reference proteome</keyword>
<accession>A0AA48H9M0</accession>
<dbReference type="GO" id="GO:0004175">
    <property type="term" value="F:endopeptidase activity"/>
    <property type="evidence" value="ECO:0007669"/>
    <property type="project" value="UniProtKB-ARBA"/>
</dbReference>
<dbReference type="AlphaFoldDB" id="A0AA48H9M0"/>
<feature type="transmembrane region" description="Helical" evidence="1">
    <location>
        <begin position="90"/>
        <end position="110"/>
    </location>
</feature>
<dbReference type="KEGG" id="msea:METESE_34060"/>
<dbReference type="InterPro" id="IPR003675">
    <property type="entry name" value="Rce1/LyrA-like_dom"/>
</dbReference>